<comment type="caution">
    <text evidence="3">The sequence shown here is derived from an EMBL/GenBank/DDBJ whole genome shotgun (WGS) entry which is preliminary data.</text>
</comment>
<evidence type="ECO:0000313" key="3">
    <source>
        <dbReference type="EMBL" id="KAB2578690.1"/>
    </source>
</evidence>
<accession>A0A5N5DM72</accession>
<evidence type="ECO:0000259" key="2">
    <source>
        <dbReference type="Pfam" id="PF00089"/>
    </source>
</evidence>
<dbReference type="InterPro" id="IPR043504">
    <property type="entry name" value="Peptidase_S1_PA_chymotrypsin"/>
</dbReference>
<dbReference type="GO" id="GO:0004252">
    <property type="term" value="F:serine-type endopeptidase activity"/>
    <property type="evidence" value="ECO:0007669"/>
    <property type="project" value="InterPro"/>
</dbReference>
<dbReference type="GO" id="GO:0006508">
    <property type="term" value="P:proteolysis"/>
    <property type="evidence" value="ECO:0007669"/>
    <property type="project" value="InterPro"/>
</dbReference>
<dbReference type="SUPFAM" id="SSF50494">
    <property type="entry name" value="Trypsin-like serine proteases"/>
    <property type="match status" value="1"/>
</dbReference>
<evidence type="ECO:0000256" key="1">
    <source>
        <dbReference type="ARBA" id="ARBA00022729"/>
    </source>
</evidence>
<dbReference type="PANTHER" id="PTHR15462">
    <property type="entry name" value="SERINE PROTEASE"/>
    <property type="match status" value="1"/>
</dbReference>
<dbReference type="AlphaFoldDB" id="A0A5N5DM72"/>
<feature type="domain" description="Peptidase S1" evidence="2">
    <location>
        <begin position="63"/>
        <end position="191"/>
    </location>
</feature>
<keyword evidence="1" id="KW-0732">Signal</keyword>
<dbReference type="Proteomes" id="UP000325902">
    <property type="component" value="Unassembled WGS sequence"/>
</dbReference>
<proteinExistence type="predicted"/>
<dbReference type="Pfam" id="PF00089">
    <property type="entry name" value="Trypsin"/>
    <property type="match status" value="1"/>
</dbReference>
<protein>
    <recommendedName>
        <fullName evidence="2">Peptidase S1 domain-containing protein</fullName>
    </recommendedName>
</protein>
<gene>
    <name evidence="3" type="ORF">DBV05_g2525</name>
</gene>
<dbReference type="Gene3D" id="2.40.10.10">
    <property type="entry name" value="Trypsin-like serine proteases"/>
    <property type="match status" value="2"/>
</dbReference>
<name>A0A5N5DM72_9PEZI</name>
<dbReference type="OrthoDB" id="3693942at2759"/>
<sequence length="213" mass="23794">MDTDHVVETYSWKLQVPAPPRLQEIGARNAFEAVVDMDHRTQVSSNDLEVNGTYRSIIKLKIAWQGAVKKRVWATGWLIRDDIVITAAHVVYQTDTFATEVRAHVGDNGADSIQGLQRRYGSRVVIPCAWQDSQEVVHDFAFVLLQGPFDHVVPLPYEPTPSAGLNDIGVVGYPADKPGKQMYMEFRQVDCSLFEEGQPLAYGISTFRGKCKG</sequence>
<evidence type="ECO:0000313" key="4">
    <source>
        <dbReference type="Proteomes" id="UP000325902"/>
    </source>
</evidence>
<dbReference type="InterPro" id="IPR009003">
    <property type="entry name" value="Peptidase_S1_PA"/>
</dbReference>
<dbReference type="EMBL" id="VCHE01000010">
    <property type="protein sequence ID" value="KAB2578690.1"/>
    <property type="molecule type" value="Genomic_DNA"/>
</dbReference>
<organism evidence="3 4">
    <name type="scientific">Lasiodiplodia theobromae</name>
    <dbReference type="NCBI Taxonomy" id="45133"/>
    <lineage>
        <taxon>Eukaryota</taxon>
        <taxon>Fungi</taxon>
        <taxon>Dikarya</taxon>
        <taxon>Ascomycota</taxon>
        <taxon>Pezizomycotina</taxon>
        <taxon>Dothideomycetes</taxon>
        <taxon>Dothideomycetes incertae sedis</taxon>
        <taxon>Botryosphaeriales</taxon>
        <taxon>Botryosphaeriaceae</taxon>
        <taxon>Lasiodiplodia</taxon>
    </lineage>
</organism>
<reference evidence="3 4" key="1">
    <citation type="journal article" date="2019" name="Sci. Rep.">
        <title>A multi-omics analysis of the grapevine pathogen Lasiodiplodia theobromae reveals that temperature affects the expression of virulence- and pathogenicity-related genes.</title>
        <authorList>
            <person name="Felix C."/>
            <person name="Meneses R."/>
            <person name="Goncalves M.F.M."/>
            <person name="Tilleman L."/>
            <person name="Duarte A.S."/>
            <person name="Jorrin-Novo J.V."/>
            <person name="Van de Peer Y."/>
            <person name="Deforce D."/>
            <person name="Van Nieuwerburgh F."/>
            <person name="Esteves A.C."/>
            <person name="Alves A."/>
        </authorList>
    </citation>
    <scope>NUCLEOTIDE SEQUENCE [LARGE SCALE GENOMIC DNA]</scope>
    <source>
        <strain evidence="3 4">LA-SOL3</strain>
    </source>
</reference>
<dbReference type="InterPro" id="IPR001254">
    <property type="entry name" value="Trypsin_dom"/>
</dbReference>
<keyword evidence="4" id="KW-1185">Reference proteome</keyword>
<dbReference type="PANTHER" id="PTHR15462:SF8">
    <property type="entry name" value="SERINE PROTEASE"/>
    <property type="match status" value="1"/>
</dbReference>
<dbReference type="InterPro" id="IPR050966">
    <property type="entry name" value="Glutamyl_endopeptidase"/>
</dbReference>